<evidence type="ECO:0000313" key="4">
    <source>
        <dbReference type="Proteomes" id="UP000001542"/>
    </source>
</evidence>
<protein>
    <recommendedName>
        <fullName evidence="2">Lunapark zinc ribbon domain-containing protein</fullName>
    </recommendedName>
</protein>
<dbReference type="Pfam" id="PF10058">
    <property type="entry name" value="Zn_ribbon_10"/>
    <property type="match status" value="1"/>
</dbReference>
<dbReference type="EMBL" id="DS113270">
    <property type="protein sequence ID" value="EAY14480.1"/>
    <property type="molecule type" value="Genomic_DNA"/>
</dbReference>
<evidence type="ECO:0000256" key="1">
    <source>
        <dbReference type="SAM" id="Phobius"/>
    </source>
</evidence>
<reference evidence="3" key="1">
    <citation type="submission" date="2006-10" db="EMBL/GenBank/DDBJ databases">
        <authorList>
            <person name="Amadeo P."/>
            <person name="Zhao Q."/>
            <person name="Wortman J."/>
            <person name="Fraser-Liggett C."/>
            <person name="Carlton J."/>
        </authorList>
    </citation>
    <scope>NUCLEOTIDE SEQUENCE</scope>
    <source>
        <strain evidence="3">G3</strain>
    </source>
</reference>
<dbReference type="SMR" id="A2DYU0"/>
<evidence type="ECO:0000313" key="3">
    <source>
        <dbReference type="EMBL" id="EAY14480.1"/>
    </source>
</evidence>
<sequence length="191" mass="22041">MGLFGKKDIANEIDDLNIRIKILEQDLRDVPLFYDSIFYFLLFLSLAVACFYKYIIYALIPSTLTILIFLLKKLRISRIKSNIQYYKDSINKKNKEIDNNKEIEQYKEFLTKFRNNANARPPPPKTVFRNSFMLRTLDKLCGTYTSNPKALICKKCGFNNGLADDPKNTTYICASCGSTNKKANTGKEKTE</sequence>
<proteinExistence type="predicted"/>
<keyword evidence="1" id="KW-0472">Membrane</keyword>
<dbReference type="KEGG" id="tva:4772468"/>
<name>A2DYU0_TRIV3</name>
<dbReference type="InParanoid" id="A2DYU0"/>
<dbReference type="RefSeq" id="XP_001326703.1">
    <property type="nucleotide sequence ID" value="XM_001326668.1"/>
</dbReference>
<dbReference type="Proteomes" id="UP000001542">
    <property type="component" value="Unassembled WGS sequence"/>
</dbReference>
<evidence type="ECO:0000259" key="2">
    <source>
        <dbReference type="Pfam" id="PF10058"/>
    </source>
</evidence>
<dbReference type="VEuPathDB" id="TrichDB:TVAGG3_0538640"/>
<gene>
    <name evidence="3" type="ORF">TVAG_426740</name>
</gene>
<keyword evidence="1" id="KW-0812">Transmembrane</keyword>
<keyword evidence="1" id="KW-1133">Transmembrane helix</keyword>
<dbReference type="AlphaFoldDB" id="A2DYU0"/>
<reference evidence="3" key="2">
    <citation type="journal article" date="2007" name="Science">
        <title>Draft genome sequence of the sexually transmitted pathogen Trichomonas vaginalis.</title>
        <authorList>
            <person name="Carlton J.M."/>
            <person name="Hirt R.P."/>
            <person name="Silva J.C."/>
            <person name="Delcher A.L."/>
            <person name="Schatz M."/>
            <person name="Zhao Q."/>
            <person name="Wortman J.R."/>
            <person name="Bidwell S.L."/>
            <person name="Alsmark U.C.M."/>
            <person name="Besteiro S."/>
            <person name="Sicheritz-Ponten T."/>
            <person name="Noel C.J."/>
            <person name="Dacks J.B."/>
            <person name="Foster P.G."/>
            <person name="Simillion C."/>
            <person name="Van de Peer Y."/>
            <person name="Miranda-Saavedra D."/>
            <person name="Barton G.J."/>
            <person name="Westrop G.D."/>
            <person name="Mueller S."/>
            <person name="Dessi D."/>
            <person name="Fiori P.L."/>
            <person name="Ren Q."/>
            <person name="Paulsen I."/>
            <person name="Zhang H."/>
            <person name="Bastida-Corcuera F.D."/>
            <person name="Simoes-Barbosa A."/>
            <person name="Brown M.T."/>
            <person name="Hayes R.D."/>
            <person name="Mukherjee M."/>
            <person name="Okumura C.Y."/>
            <person name="Schneider R."/>
            <person name="Smith A.J."/>
            <person name="Vanacova S."/>
            <person name="Villalvazo M."/>
            <person name="Haas B.J."/>
            <person name="Pertea M."/>
            <person name="Feldblyum T.V."/>
            <person name="Utterback T.R."/>
            <person name="Shu C.L."/>
            <person name="Osoegawa K."/>
            <person name="de Jong P.J."/>
            <person name="Hrdy I."/>
            <person name="Horvathova L."/>
            <person name="Zubacova Z."/>
            <person name="Dolezal P."/>
            <person name="Malik S.B."/>
            <person name="Logsdon J.M. Jr."/>
            <person name="Henze K."/>
            <person name="Gupta A."/>
            <person name="Wang C.C."/>
            <person name="Dunne R.L."/>
            <person name="Upcroft J.A."/>
            <person name="Upcroft P."/>
            <person name="White O."/>
            <person name="Salzberg S.L."/>
            <person name="Tang P."/>
            <person name="Chiu C.-H."/>
            <person name="Lee Y.-S."/>
            <person name="Embley T.M."/>
            <person name="Coombs G.H."/>
            <person name="Mottram J.C."/>
            <person name="Tachezy J."/>
            <person name="Fraser-Liggett C.M."/>
            <person name="Johnson P.J."/>
        </authorList>
    </citation>
    <scope>NUCLEOTIDE SEQUENCE [LARGE SCALE GENOMIC DNA]</scope>
    <source>
        <strain evidence="3">G3</strain>
    </source>
</reference>
<feature type="transmembrane region" description="Helical" evidence="1">
    <location>
        <begin position="37"/>
        <end position="70"/>
    </location>
</feature>
<organism evidence="3 4">
    <name type="scientific">Trichomonas vaginalis (strain ATCC PRA-98 / G3)</name>
    <dbReference type="NCBI Taxonomy" id="412133"/>
    <lineage>
        <taxon>Eukaryota</taxon>
        <taxon>Metamonada</taxon>
        <taxon>Parabasalia</taxon>
        <taxon>Trichomonadida</taxon>
        <taxon>Trichomonadidae</taxon>
        <taxon>Trichomonas</taxon>
    </lineage>
</organism>
<dbReference type="InterPro" id="IPR019273">
    <property type="entry name" value="Lunapark_Znf"/>
</dbReference>
<feature type="domain" description="Lunapark zinc ribbon" evidence="2">
    <location>
        <begin position="132"/>
        <end position="180"/>
    </location>
</feature>
<accession>A2DYU0</accession>
<dbReference type="VEuPathDB" id="TrichDB:TVAG_426740"/>
<keyword evidence="4" id="KW-1185">Reference proteome</keyword>